<comment type="caution">
    <text evidence="5">The sequence shown here is derived from an EMBL/GenBank/DDBJ whole genome shotgun (WGS) entry which is preliminary data.</text>
</comment>
<evidence type="ECO:0000256" key="3">
    <source>
        <dbReference type="SAM" id="SignalP"/>
    </source>
</evidence>
<dbReference type="EMBL" id="JADBJN010000003">
    <property type="protein sequence ID" value="KAG5673071.1"/>
    <property type="molecule type" value="Genomic_DNA"/>
</dbReference>
<proteinExistence type="predicted"/>
<evidence type="ECO:0000259" key="4">
    <source>
        <dbReference type="SMART" id="SM01318"/>
    </source>
</evidence>
<dbReference type="Pfam" id="PF15430">
    <property type="entry name" value="SVWC"/>
    <property type="match status" value="1"/>
</dbReference>
<dbReference type="InterPro" id="IPR029277">
    <property type="entry name" value="SVWC_dom"/>
</dbReference>
<evidence type="ECO:0000313" key="6">
    <source>
        <dbReference type="Proteomes" id="UP001107558"/>
    </source>
</evidence>
<accession>A0A9J6BT68</accession>
<name>A0A9J6BT68_POLVA</name>
<evidence type="ECO:0000313" key="5">
    <source>
        <dbReference type="EMBL" id="KAG5673071.1"/>
    </source>
</evidence>
<dbReference type="GO" id="GO:0005576">
    <property type="term" value="C:extracellular region"/>
    <property type="evidence" value="ECO:0007669"/>
    <property type="project" value="UniProtKB-SubCell"/>
</dbReference>
<keyword evidence="3" id="KW-0732">Signal</keyword>
<protein>
    <recommendedName>
        <fullName evidence="4">Single domain-containing protein</fullName>
    </recommendedName>
</protein>
<reference evidence="5" key="1">
    <citation type="submission" date="2021-03" db="EMBL/GenBank/DDBJ databases">
        <title>Chromosome level genome of the anhydrobiotic midge Polypedilum vanderplanki.</title>
        <authorList>
            <person name="Yoshida Y."/>
            <person name="Kikawada T."/>
            <person name="Gusev O."/>
        </authorList>
    </citation>
    <scope>NUCLEOTIDE SEQUENCE</scope>
    <source>
        <strain evidence="5">NIAS01</strain>
        <tissue evidence="5">Whole body or cell culture</tissue>
    </source>
</reference>
<organism evidence="5 6">
    <name type="scientific">Polypedilum vanderplanki</name>
    <name type="common">Sleeping chironomid midge</name>
    <dbReference type="NCBI Taxonomy" id="319348"/>
    <lineage>
        <taxon>Eukaryota</taxon>
        <taxon>Metazoa</taxon>
        <taxon>Ecdysozoa</taxon>
        <taxon>Arthropoda</taxon>
        <taxon>Hexapoda</taxon>
        <taxon>Insecta</taxon>
        <taxon>Pterygota</taxon>
        <taxon>Neoptera</taxon>
        <taxon>Endopterygota</taxon>
        <taxon>Diptera</taxon>
        <taxon>Nematocera</taxon>
        <taxon>Chironomoidea</taxon>
        <taxon>Chironomidae</taxon>
        <taxon>Chironominae</taxon>
        <taxon>Polypedilum</taxon>
        <taxon>Polypedilum</taxon>
    </lineage>
</organism>
<feature type="domain" description="Single" evidence="4">
    <location>
        <begin position="49"/>
        <end position="113"/>
    </location>
</feature>
<dbReference type="Proteomes" id="UP001107558">
    <property type="component" value="Chromosome 3"/>
</dbReference>
<dbReference type="OrthoDB" id="7781430at2759"/>
<comment type="subcellular location">
    <subcellularLocation>
        <location evidence="1">Secreted</location>
    </subcellularLocation>
</comment>
<gene>
    <name evidence="5" type="ORF">PVAND_003146</name>
</gene>
<evidence type="ECO:0000256" key="1">
    <source>
        <dbReference type="ARBA" id="ARBA00004613"/>
    </source>
</evidence>
<feature type="signal peptide" evidence="3">
    <location>
        <begin position="1"/>
        <end position="25"/>
    </location>
</feature>
<keyword evidence="2" id="KW-0964">Secreted</keyword>
<keyword evidence="6" id="KW-1185">Reference proteome</keyword>
<sequence>MKLIAIAICCLFLILIFISFPTVISSTFTIINSVGKDCETDTGECIEVCEFEDIKLLPGTADANNTKCLAIFCGDDYTLTVHTCNQEEDPTMSCKFSHNYKKPYPDCCNQFCQSITQLD</sequence>
<evidence type="ECO:0000256" key="2">
    <source>
        <dbReference type="ARBA" id="ARBA00022525"/>
    </source>
</evidence>
<feature type="chain" id="PRO_5039906960" description="Single domain-containing protein" evidence="3">
    <location>
        <begin position="26"/>
        <end position="119"/>
    </location>
</feature>
<dbReference type="SMART" id="SM01318">
    <property type="entry name" value="SVWC"/>
    <property type="match status" value="1"/>
</dbReference>
<dbReference type="AlphaFoldDB" id="A0A9J6BT68"/>